<dbReference type="AlphaFoldDB" id="A0ABD1RFY6"/>
<reference evidence="3" key="1">
    <citation type="submission" date="2024-07" db="EMBL/GenBank/DDBJ databases">
        <title>Two chromosome-level genome assemblies of Korean endemic species Abeliophyllum distichum and Forsythia ovata (Oleaceae).</title>
        <authorList>
            <person name="Jang H."/>
        </authorList>
    </citation>
    <scope>NUCLEOTIDE SEQUENCE [LARGE SCALE GENOMIC DNA]</scope>
</reference>
<dbReference type="EMBL" id="JBFOLK010000009">
    <property type="protein sequence ID" value="KAL2487341.1"/>
    <property type="molecule type" value="Genomic_DNA"/>
</dbReference>
<keyword evidence="3" id="KW-1185">Reference proteome</keyword>
<protein>
    <submittedName>
        <fullName evidence="2">Uncharacterized protein</fullName>
    </submittedName>
</protein>
<keyword evidence="1" id="KW-0175">Coiled coil</keyword>
<evidence type="ECO:0000313" key="2">
    <source>
        <dbReference type="EMBL" id="KAL2487341.1"/>
    </source>
</evidence>
<evidence type="ECO:0000313" key="3">
    <source>
        <dbReference type="Proteomes" id="UP001604336"/>
    </source>
</evidence>
<accession>A0ABD1RFY6</accession>
<evidence type="ECO:0000256" key="1">
    <source>
        <dbReference type="SAM" id="Coils"/>
    </source>
</evidence>
<comment type="caution">
    <text evidence="2">The sequence shown here is derived from an EMBL/GenBank/DDBJ whole genome shotgun (WGS) entry which is preliminary data.</text>
</comment>
<name>A0ABD1RFY6_9LAMI</name>
<organism evidence="2 3">
    <name type="scientific">Abeliophyllum distichum</name>
    <dbReference type="NCBI Taxonomy" id="126358"/>
    <lineage>
        <taxon>Eukaryota</taxon>
        <taxon>Viridiplantae</taxon>
        <taxon>Streptophyta</taxon>
        <taxon>Embryophyta</taxon>
        <taxon>Tracheophyta</taxon>
        <taxon>Spermatophyta</taxon>
        <taxon>Magnoliopsida</taxon>
        <taxon>eudicotyledons</taxon>
        <taxon>Gunneridae</taxon>
        <taxon>Pentapetalae</taxon>
        <taxon>asterids</taxon>
        <taxon>lamiids</taxon>
        <taxon>Lamiales</taxon>
        <taxon>Oleaceae</taxon>
        <taxon>Forsythieae</taxon>
        <taxon>Abeliophyllum</taxon>
    </lineage>
</organism>
<sequence>MTPTLYAANEAKKRLLEELSFHRLEAEGLRRSLEASEKGRKDVETEITRLLDQKKEIEKKMESVEADYVANFHNTEVYTNFSDYFAKVGHREVLAAIRSEHPNFNISSLEARFPPPDDGDVC</sequence>
<dbReference type="Proteomes" id="UP001604336">
    <property type="component" value="Unassembled WGS sequence"/>
</dbReference>
<proteinExistence type="predicted"/>
<feature type="coiled-coil region" evidence="1">
    <location>
        <begin position="12"/>
        <end position="67"/>
    </location>
</feature>
<gene>
    <name evidence="2" type="ORF">Adt_32097</name>
</gene>